<dbReference type="Gene3D" id="3.20.20.190">
    <property type="entry name" value="Phosphatidylinositol (PI) phosphodiesterase"/>
    <property type="match status" value="1"/>
</dbReference>
<proteinExistence type="predicted"/>
<dbReference type="SUPFAM" id="SSF51695">
    <property type="entry name" value="PLC-like phosphodiesterases"/>
    <property type="match status" value="1"/>
</dbReference>
<dbReference type="PANTHER" id="PTHR46211">
    <property type="entry name" value="GLYCEROPHOSPHORYL DIESTER PHOSPHODIESTERASE"/>
    <property type="match status" value="1"/>
</dbReference>
<feature type="domain" description="GP-PDE" evidence="1">
    <location>
        <begin position="6"/>
        <end position="246"/>
    </location>
</feature>
<name>A0ABX1X8Y7_9BACL</name>
<accession>A0ABX1X8Y7</accession>
<evidence type="ECO:0000313" key="3">
    <source>
        <dbReference type="Proteomes" id="UP000653578"/>
    </source>
</evidence>
<dbReference type="PROSITE" id="PS51704">
    <property type="entry name" value="GP_PDE"/>
    <property type="match status" value="1"/>
</dbReference>
<reference evidence="2 3" key="1">
    <citation type="submission" date="2019-10" db="EMBL/GenBank/DDBJ databases">
        <title>Description of Paenibacillus humi sp. nov.</title>
        <authorList>
            <person name="Carlier A."/>
            <person name="Qi S."/>
        </authorList>
    </citation>
    <scope>NUCLEOTIDE SEQUENCE [LARGE SCALE GENOMIC DNA]</scope>
    <source>
        <strain evidence="2 3">LMG 31461</strain>
    </source>
</reference>
<sequence>MLKTYPLLTAHTGCMGTPDNSLLSIETALQSGVDIVEEDILITSDGVLVLSHDDLVYSLDGTVVKISQMRFAELSQLDIKAHNGSPGETIRILSLESVIPLLQASDKKMNLDVKSDACIEPVARFVEKNRLVERILLSGCETDRAKQVNRTDHRLRKLLNVNTSLFQAENEREAVQISCEDALSANCFGLNVNYRVVGPELLQTAKDHGLDVYIWTVNTEAEMKHFIEMGVQSITSRNISALVQVKKGDR</sequence>
<dbReference type="Pfam" id="PF03009">
    <property type="entry name" value="GDPD"/>
    <property type="match status" value="1"/>
</dbReference>
<comment type="caution">
    <text evidence="2">The sequence shown here is derived from an EMBL/GenBank/DDBJ whole genome shotgun (WGS) entry which is preliminary data.</text>
</comment>
<dbReference type="InterPro" id="IPR017946">
    <property type="entry name" value="PLC-like_Pdiesterase_TIM-brl"/>
</dbReference>
<dbReference type="PANTHER" id="PTHR46211:SF1">
    <property type="entry name" value="GLYCEROPHOSPHODIESTER PHOSPHODIESTERASE, CYTOPLASMIC"/>
    <property type="match status" value="1"/>
</dbReference>
<dbReference type="InterPro" id="IPR030395">
    <property type="entry name" value="GP_PDE_dom"/>
</dbReference>
<organism evidence="2 3">
    <name type="scientific">Paenibacillus plantarum</name>
    <dbReference type="NCBI Taxonomy" id="2654975"/>
    <lineage>
        <taxon>Bacteria</taxon>
        <taxon>Bacillati</taxon>
        <taxon>Bacillota</taxon>
        <taxon>Bacilli</taxon>
        <taxon>Bacillales</taxon>
        <taxon>Paenibacillaceae</taxon>
        <taxon>Paenibacillus</taxon>
    </lineage>
</organism>
<keyword evidence="3" id="KW-1185">Reference proteome</keyword>
<evidence type="ECO:0000313" key="2">
    <source>
        <dbReference type="EMBL" id="NOU64546.1"/>
    </source>
</evidence>
<dbReference type="CDD" id="cd08556">
    <property type="entry name" value="GDPD"/>
    <property type="match status" value="1"/>
</dbReference>
<protein>
    <submittedName>
        <fullName evidence="2">Glycerophosphodiester phosphodiesterase</fullName>
    </submittedName>
</protein>
<dbReference type="RefSeq" id="WP_171630275.1">
    <property type="nucleotide sequence ID" value="NZ_WHNY01000036.1"/>
</dbReference>
<dbReference type="Proteomes" id="UP000653578">
    <property type="component" value="Unassembled WGS sequence"/>
</dbReference>
<gene>
    <name evidence="2" type="ORF">GC096_10945</name>
</gene>
<evidence type="ECO:0000259" key="1">
    <source>
        <dbReference type="PROSITE" id="PS51704"/>
    </source>
</evidence>
<dbReference type="EMBL" id="WHNY01000036">
    <property type="protein sequence ID" value="NOU64546.1"/>
    <property type="molecule type" value="Genomic_DNA"/>
</dbReference>